<evidence type="ECO:0000313" key="2">
    <source>
        <dbReference type="Proteomes" id="UP001501343"/>
    </source>
</evidence>
<sequence>MRQPAFWSLALAEITDPDFTHVAIGVLPAHATADPAAWARALLSRDALPRWIAGLLYLHGIALRAAGRSARCDRFRLGRVEGDEALISLDGRRLDLRVGVGVDEDRALVRVVTAGRIKGGRAWSWPVRSVLPILVRRMIDRSRRDLSGVTR</sequence>
<dbReference type="Proteomes" id="UP001501343">
    <property type="component" value="Unassembled WGS sequence"/>
</dbReference>
<protein>
    <recommendedName>
        <fullName evidence="3">DUF2867 domain-containing protein</fullName>
    </recommendedName>
</protein>
<keyword evidence="2" id="KW-1185">Reference proteome</keyword>
<organism evidence="1 2">
    <name type="scientific">Microbacterium aoyamense</name>
    <dbReference type="NCBI Taxonomy" id="344166"/>
    <lineage>
        <taxon>Bacteria</taxon>
        <taxon>Bacillati</taxon>
        <taxon>Actinomycetota</taxon>
        <taxon>Actinomycetes</taxon>
        <taxon>Micrococcales</taxon>
        <taxon>Microbacteriaceae</taxon>
        <taxon>Microbacterium</taxon>
    </lineage>
</organism>
<dbReference type="RefSeq" id="WP_248152367.1">
    <property type="nucleotide sequence ID" value="NZ_BAAAOF010000008.1"/>
</dbReference>
<comment type="caution">
    <text evidence="1">The sequence shown here is derived from an EMBL/GenBank/DDBJ whole genome shotgun (WGS) entry which is preliminary data.</text>
</comment>
<reference evidence="1 2" key="1">
    <citation type="journal article" date="2019" name="Int. J. Syst. Evol. Microbiol.">
        <title>The Global Catalogue of Microorganisms (GCM) 10K type strain sequencing project: providing services to taxonomists for standard genome sequencing and annotation.</title>
        <authorList>
            <consortium name="The Broad Institute Genomics Platform"/>
            <consortium name="The Broad Institute Genome Sequencing Center for Infectious Disease"/>
            <person name="Wu L."/>
            <person name="Ma J."/>
        </authorList>
    </citation>
    <scope>NUCLEOTIDE SEQUENCE [LARGE SCALE GENOMIC DNA]</scope>
    <source>
        <strain evidence="1 2">JCM 14900</strain>
    </source>
</reference>
<proteinExistence type="predicted"/>
<dbReference type="EMBL" id="BAAAOF010000008">
    <property type="protein sequence ID" value="GAA1938987.1"/>
    <property type="molecule type" value="Genomic_DNA"/>
</dbReference>
<evidence type="ECO:0008006" key="3">
    <source>
        <dbReference type="Google" id="ProtNLM"/>
    </source>
</evidence>
<evidence type="ECO:0000313" key="1">
    <source>
        <dbReference type="EMBL" id="GAA1938987.1"/>
    </source>
</evidence>
<name>A0ABN2PZ70_9MICO</name>
<accession>A0ABN2PZ70</accession>
<gene>
    <name evidence="1" type="ORF">GCM10009775_33880</name>
</gene>